<evidence type="ECO:0000256" key="6">
    <source>
        <dbReference type="ARBA" id="ARBA00023136"/>
    </source>
</evidence>
<dbReference type="GO" id="GO:0005886">
    <property type="term" value="C:plasma membrane"/>
    <property type="evidence" value="ECO:0007669"/>
    <property type="project" value="UniProtKB-SubCell"/>
</dbReference>
<keyword evidence="6 7" id="KW-0472">Membrane</keyword>
<dbReference type="OrthoDB" id="8403243at2"/>
<evidence type="ECO:0000256" key="1">
    <source>
        <dbReference type="ARBA" id="ARBA00004651"/>
    </source>
</evidence>
<dbReference type="Pfam" id="PF01914">
    <property type="entry name" value="MarC"/>
    <property type="match status" value="1"/>
</dbReference>
<comment type="caution">
    <text evidence="8">The sequence shown here is derived from an EMBL/GenBank/DDBJ whole genome shotgun (WGS) entry which is preliminary data.</text>
</comment>
<proteinExistence type="inferred from homology"/>
<reference evidence="8 9" key="1">
    <citation type="submission" date="2019-12" db="EMBL/GenBank/DDBJ databases">
        <title>Genomic-based taxomic classification of the family Erythrobacteraceae.</title>
        <authorList>
            <person name="Xu L."/>
        </authorList>
    </citation>
    <scope>NUCLEOTIDE SEQUENCE [LARGE SCALE GENOMIC DNA]</scope>
    <source>
        <strain evidence="8 9">MCCC 1K01500</strain>
    </source>
</reference>
<dbReference type="RefSeq" id="WP_159792190.1">
    <property type="nucleotide sequence ID" value="NZ_WTYM01000029.1"/>
</dbReference>
<feature type="transmembrane region" description="Helical" evidence="7">
    <location>
        <begin position="70"/>
        <end position="88"/>
    </location>
</feature>
<evidence type="ECO:0000313" key="9">
    <source>
        <dbReference type="Proteomes" id="UP000433652"/>
    </source>
</evidence>
<evidence type="ECO:0000313" key="8">
    <source>
        <dbReference type="EMBL" id="MXO58574.1"/>
    </source>
</evidence>
<dbReference type="EMBL" id="WTYM01000029">
    <property type="protein sequence ID" value="MXO58574.1"/>
    <property type="molecule type" value="Genomic_DNA"/>
</dbReference>
<evidence type="ECO:0000256" key="4">
    <source>
        <dbReference type="ARBA" id="ARBA00022692"/>
    </source>
</evidence>
<feature type="transmembrane region" description="Helical" evidence="7">
    <location>
        <begin position="172"/>
        <end position="193"/>
    </location>
</feature>
<accession>A0A6I4SRQ0</accession>
<protein>
    <recommendedName>
        <fullName evidence="7">UPF0056 membrane protein</fullName>
    </recommendedName>
</protein>
<dbReference type="InterPro" id="IPR002771">
    <property type="entry name" value="Multi_antbiot-R_MarC"/>
</dbReference>
<comment type="subcellular location">
    <subcellularLocation>
        <location evidence="1 7">Cell membrane</location>
        <topology evidence="1 7">Multi-pass membrane protein</topology>
    </subcellularLocation>
</comment>
<sequence>MDRLDYAFVIFFITLGPIKCLAPFLHTTANFDAPTKRMLAFRGTIIATIVGLFIVYIGNSMREKWGVGRPDLLVTFGILLLLSALEMLRSAQHPEPAEAPPESPKGLALSPIAFPIIITPYGIVALLVFAAVAENQVAFLEGVFGLFIGIMILNFFAMIFAKQILGFIRPQVLQAIGWVLSVLQASLAVTALMSGLRLGLFAAPVGY</sequence>
<keyword evidence="5 7" id="KW-1133">Transmembrane helix</keyword>
<evidence type="ECO:0000256" key="2">
    <source>
        <dbReference type="ARBA" id="ARBA00009784"/>
    </source>
</evidence>
<dbReference type="PANTHER" id="PTHR33508:SF1">
    <property type="entry name" value="UPF0056 MEMBRANE PROTEIN YHCE"/>
    <property type="match status" value="1"/>
</dbReference>
<dbReference type="AlphaFoldDB" id="A0A6I4SRQ0"/>
<feature type="transmembrane region" description="Helical" evidence="7">
    <location>
        <begin position="138"/>
        <end position="160"/>
    </location>
</feature>
<feature type="transmembrane region" description="Helical" evidence="7">
    <location>
        <begin position="39"/>
        <end position="58"/>
    </location>
</feature>
<feature type="transmembrane region" description="Helical" evidence="7">
    <location>
        <begin position="109"/>
        <end position="132"/>
    </location>
</feature>
<dbReference type="Proteomes" id="UP000433652">
    <property type="component" value="Unassembled WGS sequence"/>
</dbReference>
<keyword evidence="3" id="KW-1003">Cell membrane</keyword>
<dbReference type="PANTHER" id="PTHR33508">
    <property type="entry name" value="UPF0056 MEMBRANE PROTEIN YHCE"/>
    <property type="match status" value="1"/>
</dbReference>
<keyword evidence="9" id="KW-1185">Reference proteome</keyword>
<keyword evidence="4 7" id="KW-0812">Transmembrane</keyword>
<evidence type="ECO:0000256" key="3">
    <source>
        <dbReference type="ARBA" id="ARBA00022475"/>
    </source>
</evidence>
<feature type="transmembrane region" description="Helical" evidence="7">
    <location>
        <begin position="6"/>
        <end position="27"/>
    </location>
</feature>
<gene>
    <name evidence="8" type="ORF">GRI89_03330</name>
</gene>
<organism evidence="8 9">
    <name type="scientific">Croceibacterium salegens</name>
    <dbReference type="NCBI Taxonomy" id="1737568"/>
    <lineage>
        <taxon>Bacteria</taxon>
        <taxon>Pseudomonadati</taxon>
        <taxon>Pseudomonadota</taxon>
        <taxon>Alphaproteobacteria</taxon>
        <taxon>Sphingomonadales</taxon>
        <taxon>Erythrobacteraceae</taxon>
        <taxon>Croceibacterium</taxon>
    </lineage>
</organism>
<evidence type="ECO:0000256" key="7">
    <source>
        <dbReference type="RuleBase" id="RU362048"/>
    </source>
</evidence>
<evidence type="ECO:0000256" key="5">
    <source>
        <dbReference type="ARBA" id="ARBA00022989"/>
    </source>
</evidence>
<name>A0A6I4SRQ0_9SPHN</name>
<comment type="similarity">
    <text evidence="2 7">Belongs to the UPF0056 (MarC) family.</text>
</comment>